<evidence type="ECO:0000256" key="9">
    <source>
        <dbReference type="PROSITE-ProRule" id="PRU01360"/>
    </source>
</evidence>
<feature type="signal peptide" evidence="12">
    <location>
        <begin position="1"/>
        <end position="27"/>
    </location>
</feature>
<dbReference type="NCBIfam" id="NF010048">
    <property type="entry name" value="PRK13524.1"/>
    <property type="match status" value="1"/>
</dbReference>
<dbReference type="InterPro" id="IPR039426">
    <property type="entry name" value="TonB-dep_rcpt-like"/>
</dbReference>
<organism evidence="15 16">
    <name type="scientific">Pseudoroseicyclus aestuarii</name>
    <dbReference type="NCBI Taxonomy" id="1795041"/>
    <lineage>
        <taxon>Bacteria</taxon>
        <taxon>Pseudomonadati</taxon>
        <taxon>Pseudomonadota</taxon>
        <taxon>Alphaproteobacteria</taxon>
        <taxon>Rhodobacterales</taxon>
        <taxon>Paracoccaceae</taxon>
        <taxon>Pseudoroseicyclus</taxon>
    </lineage>
</organism>
<dbReference type="OrthoDB" id="9796221at2"/>
<keyword evidence="15" id="KW-0675">Receptor</keyword>
<feature type="short sequence motif" description="TonB C-terminal box" evidence="10">
    <location>
        <begin position="722"/>
        <end position="739"/>
    </location>
</feature>
<dbReference type="GO" id="GO:0015344">
    <property type="term" value="F:siderophore uptake transmembrane transporter activity"/>
    <property type="evidence" value="ECO:0007669"/>
    <property type="project" value="TreeGrafter"/>
</dbReference>
<feature type="chain" id="PRO_5016253357" evidence="12">
    <location>
        <begin position="28"/>
        <end position="739"/>
    </location>
</feature>
<dbReference type="Pfam" id="PF00593">
    <property type="entry name" value="TonB_dep_Rec_b-barrel"/>
    <property type="match status" value="1"/>
</dbReference>
<dbReference type="PANTHER" id="PTHR30069">
    <property type="entry name" value="TONB-DEPENDENT OUTER MEMBRANE RECEPTOR"/>
    <property type="match status" value="1"/>
</dbReference>
<dbReference type="Pfam" id="PF07715">
    <property type="entry name" value="Plug"/>
    <property type="match status" value="1"/>
</dbReference>
<comment type="similarity">
    <text evidence="9 11">Belongs to the TonB-dependent receptor family.</text>
</comment>
<evidence type="ECO:0000313" key="15">
    <source>
        <dbReference type="EMBL" id="PYE84482.1"/>
    </source>
</evidence>
<dbReference type="NCBIfam" id="NF010051">
    <property type="entry name" value="PRK13528.1"/>
    <property type="match status" value="1"/>
</dbReference>
<dbReference type="Gene3D" id="2.170.130.10">
    <property type="entry name" value="TonB-dependent receptor, plug domain"/>
    <property type="match status" value="1"/>
</dbReference>
<proteinExistence type="inferred from homology"/>
<keyword evidence="8 9" id="KW-0998">Cell outer membrane</keyword>
<feature type="domain" description="TonB-dependent receptor plug" evidence="14">
    <location>
        <begin position="60"/>
        <end position="174"/>
    </location>
</feature>
<evidence type="ECO:0000256" key="3">
    <source>
        <dbReference type="ARBA" id="ARBA00022452"/>
    </source>
</evidence>
<dbReference type="CDD" id="cd01347">
    <property type="entry name" value="ligand_gated_channel"/>
    <property type="match status" value="1"/>
</dbReference>
<dbReference type="InterPro" id="IPR036942">
    <property type="entry name" value="Beta-barrel_TonB_sf"/>
</dbReference>
<dbReference type="EMBL" id="QJTE01000002">
    <property type="protein sequence ID" value="PYE84482.1"/>
    <property type="molecule type" value="Genomic_DNA"/>
</dbReference>
<dbReference type="PROSITE" id="PS01156">
    <property type="entry name" value="TONB_DEPENDENT_REC_2"/>
    <property type="match status" value="1"/>
</dbReference>
<evidence type="ECO:0000259" key="13">
    <source>
        <dbReference type="Pfam" id="PF00593"/>
    </source>
</evidence>
<name>A0A318SSG9_9RHOB</name>
<evidence type="ECO:0000256" key="4">
    <source>
        <dbReference type="ARBA" id="ARBA00022692"/>
    </source>
</evidence>
<evidence type="ECO:0000256" key="10">
    <source>
        <dbReference type="PROSITE-ProRule" id="PRU10144"/>
    </source>
</evidence>
<evidence type="ECO:0000256" key="12">
    <source>
        <dbReference type="SAM" id="SignalP"/>
    </source>
</evidence>
<feature type="domain" description="TonB-dependent receptor-like beta-barrel" evidence="13">
    <location>
        <begin position="307"/>
        <end position="709"/>
    </location>
</feature>
<dbReference type="InterPro" id="IPR012910">
    <property type="entry name" value="Plug_dom"/>
</dbReference>
<evidence type="ECO:0000256" key="11">
    <source>
        <dbReference type="RuleBase" id="RU003357"/>
    </source>
</evidence>
<dbReference type="InterPro" id="IPR058134">
    <property type="entry name" value="PirA/FepA/PfeA"/>
</dbReference>
<evidence type="ECO:0000256" key="6">
    <source>
        <dbReference type="ARBA" id="ARBA00023077"/>
    </source>
</evidence>
<accession>A0A318SSG9</accession>
<dbReference type="SUPFAM" id="SSF56935">
    <property type="entry name" value="Porins"/>
    <property type="match status" value="1"/>
</dbReference>
<keyword evidence="5 12" id="KW-0732">Signal</keyword>
<dbReference type="AlphaFoldDB" id="A0A318SSG9"/>
<dbReference type="InterPro" id="IPR037066">
    <property type="entry name" value="Plug_dom_sf"/>
</dbReference>
<keyword evidence="7 9" id="KW-0472">Membrane</keyword>
<keyword evidence="6 11" id="KW-0798">TonB box</keyword>
<dbReference type="PROSITE" id="PS52016">
    <property type="entry name" value="TONB_DEPENDENT_REC_3"/>
    <property type="match status" value="1"/>
</dbReference>
<keyword evidence="4 9" id="KW-0812">Transmembrane</keyword>
<evidence type="ECO:0000256" key="2">
    <source>
        <dbReference type="ARBA" id="ARBA00022448"/>
    </source>
</evidence>
<dbReference type="GO" id="GO:0044718">
    <property type="term" value="P:siderophore transmembrane transport"/>
    <property type="evidence" value="ECO:0007669"/>
    <property type="project" value="TreeGrafter"/>
</dbReference>
<keyword evidence="3 9" id="KW-1134">Transmembrane beta strand</keyword>
<evidence type="ECO:0000256" key="5">
    <source>
        <dbReference type="ARBA" id="ARBA00022729"/>
    </source>
</evidence>
<dbReference type="InterPro" id="IPR010917">
    <property type="entry name" value="TonB_rcpt_CS"/>
</dbReference>
<evidence type="ECO:0000256" key="8">
    <source>
        <dbReference type="ARBA" id="ARBA00023237"/>
    </source>
</evidence>
<dbReference type="RefSeq" id="WP_110813573.1">
    <property type="nucleotide sequence ID" value="NZ_QJTE01000002.1"/>
</dbReference>
<evidence type="ECO:0000256" key="7">
    <source>
        <dbReference type="ARBA" id="ARBA00023136"/>
    </source>
</evidence>
<keyword evidence="16" id="KW-1185">Reference proteome</keyword>
<dbReference type="Proteomes" id="UP000248311">
    <property type="component" value="Unassembled WGS sequence"/>
</dbReference>
<sequence>MTHSLSGRFRGPSLLAVVAALAAPAGAQEAGLGAYDLDLPVTLDPIIVQAASEELKQAPGVSTISEEDLEAYPPANDISEIIRRQPGVNLTGNTTTGQRGNNRQIDLRGMGPENTLILIDGRPALSRNSVRMGRSGERDTRGDSNWVPAELVERIEVLRGPAAARYGSGASGGVVNIITKRPAERFVTFSLHYERPEDSLEGGSRRANVLFGGPLSETLSYRAYLNRNETEGDDPALNADAVDEGETVYAGREGVNNTDGNIALDYRPNAMHTWGAELGLSRQSNAYAGDSLFRGVVDDVEDDAGEVIDLIGEETNRIDRRTLALSHDGLYGFGDSQSYLQWEHSENERLTEGFAGGGEGTINSTDTSTITLDTVTAKSEWNIVRAARTLTFGAEYRGEWMDDETVDNGLDLNTDVDGTATASEDRDPTTDAHSLGLYAEENWQLSDAWTLTSGLRADLHSEAGFTLSPSVNATWQMSSAFELKLGISRAFKAPNLFQLNPDYLYYTRGNGCPVNQSSSGGCYILGNADLDHETSWNSEIGLAYRGAGGVVAGVTYFHNDYDDKITAGLEPVGIYDTRDGRSSKVFRWQNVTEATIQGLEANLSVPLSETLTWSTNATVMDSENKVTGDPLSLVPDYTINSSLDWQATDAWTLNLYLTHYGETPAAQTSVTSGAEIEDTDPVDPYTLFGLTTTYQLTEAVALKGGIKNLFDERLLRSGEGANTYNEPGRSVFVGLSASF</sequence>
<reference evidence="15 16" key="1">
    <citation type="submission" date="2018-06" db="EMBL/GenBank/DDBJ databases">
        <title>Genomic Encyclopedia of Type Strains, Phase III (KMG-III): the genomes of soil and plant-associated and newly described type strains.</title>
        <authorList>
            <person name="Whitman W."/>
        </authorList>
    </citation>
    <scope>NUCLEOTIDE SEQUENCE [LARGE SCALE GENOMIC DNA]</scope>
    <source>
        <strain evidence="15 16">CECT 9025</strain>
    </source>
</reference>
<evidence type="ECO:0000256" key="1">
    <source>
        <dbReference type="ARBA" id="ARBA00004571"/>
    </source>
</evidence>
<dbReference type="InterPro" id="IPR000531">
    <property type="entry name" value="Beta-barrel_TonB"/>
</dbReference>
<keyword evidence="2 9" id="KW-0813">Transport</keyword>
<comment type="subcellular location">
    <subcellularLocation>
        <location evidence="1 9">Cell outer membrane</location>
        <topology evidence="1 9">Multi-pass membrane protein</topology>
    </subcellularLocation>
</comment>
<evidence type="ECO:0000313" key="16">
    <source>
        <dbReference type="Proteomes" id="UP000248311"/>
    </source>
</evidence>
<gene>
    <name evidence="15" type="ORF">DFP88_102282</name>
</gene>
<dbReference type="PANTHER" id="PTHR30069:SF8">
    <property type="entry name" value="TONB-DEPENDENT SIDEROPHORE RECEPTOR PROTEIN"/>
    <property type="match status" value="1"/>
</dbReference>
<protein>
    <submittedName>
        <fullName evidence="15">Ferric enterobactin receptor</fullName>
    </submittedName>
</protein>
<dbReference type="Gene3D" id="2.40.170.20">
    <property type="entry name" value="TonB-dependent receptor, beta-barrel domain"/>
    <property type="match status" value="1"/>
</dbReference>
<comment type="caution">
    <text evidence="15">The sequence shown here is derived from an EMBL/GenBank/DDBJ whole genome shotgun (WGS) entry which is preliminary data.</text>
</comment>
<dbReference type="GO" id="GO:0009279">
    <property type="term" value="C:cell outer membrane"/>
    <property type="evidence" value="ECO:0007669"/>
    <property type="project" value="UniProtKB-SubCell"/>
</dbReference>
<evidence type="ECO:0000259" key="14">
    <source>
        <dbReference type="Pfam" id="PF07715"/>
    </source>
</evidence>